<accession>A0A4Z1CA61</accession>
<evidence type="ECO:0000313" key="2">
    <source>
        <dbReference type="Proteomes" id="UP000297972"/>
    </source>
</evidence>
<sequence length="59" mass="6278">MTVLHRCDLVSWHDVAVTEANGRKVGIIACQPPPSSVCYVGGFSMRALDVGGFSMRALA</sequence>
<dbReference type="Proteomes" id="UP000297972">
    <property type="component" value="Unassembled WGS sequence"/>
</dbReference>
<gene>
    <name evidence="1" type="ORF">E4L95_08560</name>
</gene>
<proteinExistence type="predicted"/>
<reference evidence="1 2" key="1">
    <citation type="submission" date="2019-03" db="EMBL/GenBank/DDBJ databases">
        <authorList>
            <person name="Li J."/>
        </authorList>
    </citation>
    <scope>NUCLEOTIDE SEQUENCE [LARGE SCALE GENOMIC DNA]</scope>
    <source>
        <strain evidence="1 2">3058</strain>
    </source>
</reference>
<dbReference type="EMBL" id="SRPG01000063">
    <property type="protein sequence ID" value="TGN61956.1"/>
    <property type="molecule type" value="Genomic_DNA"/>
</dbReference>
<organism evidence="1 2">
    <name type="scientific">Paracoccus liaowanqingii</name>
    <dbReference type="NCBI Taxonomy" id="2560053"/>
    <lineage>
        <taxon>Bacteria</taxon>
        <taxon>Pseudomonadati</taxon>
        <taxon>Pseudomonadota</taxon>
        <taxon>Alphaproteobacteria</taxon>
        <taxon>Rhodobacterales</taxon>
        <taxon>Paracoccaceae</taxon>
        <taxon>Paracoccus</taxon>
    </lineage>
</organism>
<name>A0A4Z1CA61_9RHOB</name>
<evidence type="ECO:0000313" key="1">
    <source>
        <dbReference type="EMBL" id="TGN61956.1"/>
    </source>
</evidence>
<keyword evidence="2" id="KW-1185">Reference proteome</keyword>
<dbReference type="AlphaFoldDB" id="A0A4Z1CA61"/>
<protein>
    <submittedName>
        <fullName evidence="1">Uncharacterized protein</fullName>
    </submittedName>
</protein>
<comment type="caution">
    <text evidence="1">The sequence shown here is derived from an EMBL/GenBank/DDBJ whole genome shotgun (WGS) entry which is preliminary data.</text>
</comment>